<dbReference type="Gene3D" id="3.30.70.270">
    <property type="match status" value="1"/>
</dbReference>
<dbReference type="InterPro" id="IPR036397">
    <property type="entry name" value="RNaseH_sf"/>
</dbReference>
<dbReference type="InterPro" id="IPR050951">
    <property type="entry name" value="Retrovirus_Pol_polyprotein"/>
</dbReference>
<dbReference type="Pfam" id="PF00665">
    <property type="entry name" value="rve"/>
    <property type="match status" value="1"/>
</dbReference>
<evidence type="ECO:0000256" key="3">
    <source>
        <dbReference type="SAM" id="MobiDB-lite"/>
    </source>
</evidence>
<evidence type="ECO:0000256" key="2">
    <source>
        <dbReference type="ARBA" id="ARBA00012180"/>
    </source>
</evidence>
<dbReference type="Gene3D" id="3.10.10.10">
    <property type="entry name" value="HIV Type 1 Reverse Transcriptase, subunit A, domain 1"/>
    <property type="match status" value="1"/>
</dbReference>
<dbReference type="GO" id="GO:0004523">
    <property type="term" value="F:RNA-DNA hybrid ribonuclease activity"/>
    <property type="evidence" value="ECO:0007669"/>
    <property type="project" value="UniProtKB-EC"/>
</dbReference>
<dbReference type="SUPFAM" id="SSF56672">
    <property type="entry name" value="DNA/RNA polymerases"/>
    <property type="match status" value="1"/>
</dbReference>
<keyword evidence="6" id="KW-1185">Reference proteome</keyword>
<gene>
    <name evidence="5" type="ORF">AMELA_G00147600</name>
</gene>
<dbReference type="AlphaFoldDB" id="A0A7J6AKR1"/>
<feature type="non-terminal residue" evidence="5">
    <location>
        <position position="1"/>
    </location>
</feature>
<dbReference type="Gene3D" id="3.30.420.10">
    <property type="entry name" value="Ribonuclease H-like superfamily/Ribonuclease H"/>
    <property type="match status" value="1"/>
</dbReference>
<dbReference type="CDD" id="cd01647">
    <property type="entry name" value="RT_LTR"/>
    <property type="match status" value="1"/>
</dbReference>
<feature type="region of interest" description="Disordered" evidence="3">
    <location>
        <begin position="371"/>
        <end position="428"/>
    </location>
</feature>
<reference evidence="5 6" key="1">
    <citation type="submission" date="2020-02" db="EMBL/GenBank/DDBJ databases">
        <title>A chromosome-scale genome assembly of the black bullhead catfish (Ameiurus melas).</title>
        <authorList>
            <person name="Wen M."/>
            <person name="Zham M."/>
            <person name="Cabau C."/>
            <person name="Klopp C."/>
            <person name="Donnadieu C."/>
            <person name="Roques C."/>
            <person name="Bouchez O."/>
            <person name="Lampietro C."/>
            <person name="Jouanno E."/>
            <person name="Herpin A."/>
            <person name="Louis A."/>
            <person name="Berthelot C."/>
            <person name="Parey E."/>
            <person name="Roest-Crollius H."/>
            <person name="Braasch I."/>
            <person name="Postlethwait J."/>
            <person name="Robinson-Rechavi M."/>
            <person name="Echchiki A."/>
            <person name="Begum T."/>
            <person name="Montfort J."/>
            <person name="Schartl M."/>
            <person name="Bobe J."/>
            <person name="Guiguen Y."/>
        </authorList>
    </citation>
    <scope>NUCLEOTIDE SEQUENCE [LARGE SCALE GENOMIC DNA]</scope>
    <source>
        <strain evidence="5">M_S1</strain>
        <tissue evidence="5">Blood</tissue>
    </source>
</reference>
<dbReference type="EC" id="3.1.26.4" evidence="2"/>
<dbReference type="GO" id="GO:0015074">
    <property type="term" value="P:DNA integration"/>
    <property type="evidence" value="ECO:0007669"/>
    <property type="project" value="InterPro"/>
</dbReference>
<dbReference type="InterPro" id="IPR043502">
    <property type="entry name" value="DNA/RNA_pol_sf"/>
</dbReference>
<dbReference type="InterPro" id="IPR000477">
    <property type="entry name" value="RT_dom"/>
</dbReference>
<dbReference type="GO" id="GO:0003676">
    <property type="term" value="F:nucleic acid binding"/>
    <property type="evidence" value="ECO:0007669"/>
    <property type="project" value="InterPro"/>
</dbReference>
<dbReference type="Pfam" id="PF00078">
    <property type="entry name" value="RVT_1"/>
    <property type="match status" value="1"/>
</dbReference>
<protein>
    <recommendedName>
        <fullName evidence="2">ribonuclease H</fullName>
        <ecNumber evidence="2">3.1.26.4</ecNumber>
    </recommendedName>
</protein>
<comment type="caution">
    <text evidence="5">The sequence shown here is derived from an EMBL/GenBank/DDBJ whole genome shotgun (WGS) entry which is preliminary data.</text>
</comment>
<dbReference type="PROSITE" id="PS50994">
    <property type="entry name" value="INTEGRASE"/>
    <property type="match status" value="1"/>
</dbReference>
<proteinExistence type="inferred from homology"/>
<dbReference type="PANTHER" id="PTHR37984">
    <property type="entry name" value="PROTEIN CBG26694"/>
    <property type="match status" value="1"/>
</dbReference>
<dbReference type="InterPro" id="IPR043128">
    <property type="entry name" value="Rev_trsase/Diguanyl_cyclase"/>
</dbReference>
<dbReference type="Proteomes" id="UP000593565">
    <property type="component" value="Unassembled WGS sequence"/>
</dbReference>
<dbReference type="PANTHER" id="PTHR37984:SF5">
    <property type="entry name" value="PROTEIN NYNRIN-LIKE"/>
    <property type="match status" value="1"/>
</dbReference>
<dbReference type="SUPFAM" id="SSF53098">
    <property type="entry name" value="Ribonuclease H-like"/>
    <property type="match status" value="1"/>
</dbReference>
<name>A0A7J6AKR1_AMEME</name>
<dbReference type="InterPro" id="IPR012337">
    <property type="entry name" value="RNaseH-like_sf"/>
</dbReference>
<dbReference type="InterPro" id="IPR001584">
    <property type="entry name" value="Integrase_cat-core"/>
</dbReference>
<evidence type="ECO:0000259" key="4">
    <source>
        <dbReference type="PROSITE" id="PS50994"/>
    </source>
</evidence>
<dbReference type="EMBL" id="JAAGNN010000012">
    <property type="protein sequence ID" value="KAF4082078.1"/>
    <property type="molecule type" value="Genomic_DNA"/>
</dbReference>
<evidence type="ECO:0000256" key="1">
    <source>
        <dbReference type="ARBA" id="ARBA00010879"/>
    </source>
</evidence>
<feature type="compositionally biased region" description="Gly residues" evidence="3">
    <location>
        <begin position="373"/>
        <end position="382"/>
    </location>
</feature>
<evidence type="ECO:0000313" key="5">
    <source>
        <dbReference type="EMBL" id="KAF4082078.1"/>
    </source>
</evidence>
<organism evidence="5 6">
    <name type="scientific">Ameiurus melas</name>
    <name type="common">Black bullhead</name>
    <name type="synonym">Silurus melas</name>
    <dbReference type="NCBI Taxonomy" id="219545"/>
    <lineage>
        <taxon>Eukaryota</taxon>
        <taxon>Metazoa</taxon>
        <taxon>Chordata</taxon>
        <taxon>Craniata</taxon>
        <taxon>Vertebrata</taxon>
        <taxon>Euteleostomi</taxon>
        <taxon>Actinopterygii</taxon>
        <taxon>Neopterygii</taxon>
        <taxon>Teleostei</taxon>
        <taxon>Ostariophysi</taxon>
        <taxon>Siluriformes</taxon>
        <taxon>Ictaluridae</taxon>
        <taxon>Ameiurus</taxon>
    </lineage>
</organism>
<accession>A0A7J6AKR1</accession>
<feature type="domain" description="Integrase catalytic" evidence="4">
    <location>
        <begin position="32"/>
        <end position="214"/>
    </location>
</feature>
<comment type="similarity">
    <text evidence="1">Belongs to the beta type-B retroviral polymerase family. HERV class-II K(HML-2) pol subfamily.</text>
</comment>
<evidence type="ECO:0000313" key="6">
    <source>
        <dbReference type="Proteomes" id="UP000593565"/>
    </source>
</evidence>
<sequence>EVWPLQVGQQCPQCQRTAPQRPLPVPLIPLPIIGIPFKRVGMDLVGPLPKSARGHEYILVNLDYATRYPAAVPLRKATSHNIARELVLLFSRVGIPKDMLTDQGTPFVSKLMSDLCRLLQVKHLNAESAPRHPRASPPFSSFLDGALRDCWTWPVKPGRSNSPTLGEDLTPAQKQELTELVDQISDVFSTSPGMTQLVHHEIKTPPSVVLRQRPYRVPEAWCKAINDEIGRMLRDRIIEESSSPWSSPIVIVPMPDGSMQLCNDFRKLNQVSEYDSYPLPRLDDHVEQLGRTSFISTLDLTKGYWQVMIAPDARPKTAFSTATGHWQYRVLPFGLHIPEFDAHPPAAPPHVCSCLPGQRCHPLLHMVVPPVSSGGGPEGNPGGWPDSQPQEMPPRGDRGTVPGISHWPGDAEATSKENRSRKGLPSTHVKETGTCLLGVGGVLPEVCA</sequence>